<evidence type="ECO:0000256" key="5">
    <source>
        <dbReference type="ARBA" id="ARBA00022842"/>
    </source>
</evidence>
<dbReference type="Proteomes" id="UP000195321">
    <property type="component" value="Unassembled WGS sequence"/>
</dbReference>
<gene>
    <name evidence="9" type="ORF">BW425_23440</name>
</gene>
<keyword evidence="6" id="KW-0045">Antibiotic biosynthesis</keyword>
<dbReference type="AlphaFoldDB" id="A0A1Y3M7R7"/>
<proteinExistence type="inferred from homology"/>
<reference evidence="9 10" key="1">
    <citation type="submission" date="2017-02" db="EMBL/GenBank/DDBJ databases">
        <title>Bacillus pseudomycoides isolate FSL K6-0042.</title>
        <authorList>
            <person name="Kovac J."/>
        </authorList>
    </citation>
    <scope>NUCLEOTIDE SEQUENCE [LARGE SCALE GENOMIC DNA]</scope>
    <source>
        <strain evidence="9 10">FSL K6-0042</strain>
    </source>
</reference>
<feature type="domain" description="4'-phosphopantetheinyl transferase" evidence="7">
    <location>
        <begin position="104"/>
        <end position="206"/>
    </location>
</feature>
<keyword evidence="4" id="KW-0479">Metal-binding</keyword>
<dbReference type="GO" id="GO:0019878">
    <property type="term" value="P:lysine biosynthetic process via aminoadipic acid"/>
    <property type="evidence" value="ECO:0007669"/>
    <property type="project" value="TreeGrafter"/>
</dbReference>
<evidence type="ECO:0000256" key="1">
    <source>
        <dbReference type="ARBA" id="ARBA00001946"/>
    </source>
</evidence>
<dbReference type="InterPro" id="IPR050559">
    <property type="entry name" value="P-Pant_transferase_sf"/>
</dbReference>
<organism evidence="9 10">
    <name type="scientific">Bacillus pseudomycoides</name>
    <dbReference type="NCBI Taxonomy" id="64104"/>
    <lineage>
        <taxon>Bacteria</taxon>
        <taxon>Bacillati</taxon>
        <taxon>Bacillota</taxon>
        <taxon>Bacilli</taxon>
        <taxon>Bacillales</taxon>
        <taxon>Bacillaceae</taxon>
        <taxon>Bacillus</taxon>
        <taxon>Bacillus cereus group</taxon>
    </lineage>
</organism>
<evidence type="ECO:0000313" key="9">
    <source>
        <dbReference type="EMBL" id="OUM46467.1"/>
    </source>
</evidence>
<evidence type="ECO:0000256" key="6">
    <source>
        <dbReference type="ARBA" id="ARBA00023194"/>
    </source>
</evidence>
<dbReference type="GO" id="GO:0008897">
    <property type="term" value="F:holo-[acyl-carrier-protein] synthase activity"/>
    <property type="evidence" value="ECO:0007669"/>
    <property type="project" value="InterPro"/>
</dbReference>
<comment type="caution">
    <text evidence="9">The sequence shown here is derived from an EMBL/GenBank/DDBJ whole genome shotgun (WGS) entry which is preliminary data.</text>
</comment>
<comment type="cofactor">
    <cofactor evidence="1">
        <name>Mg(2+)</name>
        <dbReference type="ChEBI" id="CHEBI:18420"/>
    </cofactor>
</comment>
<feature type="domain" description="4'-phosphopantetheinyl transferase N-terminal" evidence="8">
    <location>
        <begin position="16"/>
        <end position="98"/>
    </location>
</feature>
<dbReference type="GO" id="GO:0000287">
    <property type="term" value="F:magnesium ion binding"/>
    <property type="evidence" value="ECO:0007669"/>
    <property type="project" value="InterPro"/>
</dbReference>
<dbReference type="EMBL" id="MWPX01000044">
    <property type="protein sequence ID" value="OUM46467.1"/>
    <property type="molecule type" value="Genomic_DNA"/>
</dbReference>
<dbReference type="GO" id="GO:0017000">
    <property type="term" value="P:antibiotic biosynthetic process"/>
    <property type="evidence" value="ECO:0007669"/>
    <property type="project" value="UniProtKB-KW"/>
</dbReference>
<comment type="similarity">
    <text evidence="2">Belongs to the P-Pant transferase superfamily. Gsp/Sfp/HetI/AcpT family.</text>
</comment>
<dbReference type="GO" id="GO:0006633">
    <property type="term" value="P:fatty acid biosynthetic process"/>
    <property type="evidence" value="ECO:0007669"/>
    <property type="project" value="InterPro"/>
</dbReference>
<dbReference type="Gene3D" id="3.90.470.20">
    <property type="entry name" value="4'-phosphopantetheinyl transferase domain"/>
    <property type="match status" value="2"/>
</dbReference>
<evidence type="ECO:0000256" key="4">
    <source>
        <dbReference type="ARBA" id="ARBA00022723"/>
    </source>
</evidence>
<evidence type="ECO:0000259" key="8">
    <source>
        <dbReference type="Pfam" id="PF22624"/>
    </source>
</evidence>
<dbReference type="GO" id="GO:0005829">
    <property type="term" value="C:cytosol"/>
    <property type="evidence" value="ECO:0007669"/>
    <property type="project" value="TreeGrafter"/>
</dbReference>
<name>A0A1Y3M7R7_9BACI</name>
<evidence type="ECO:0000256" key="2">
    <source>
        <dbReference type="ARBA" id="ARBA00010990"/>
    </source>
</evidence>
<dbReference type="PANTHER" id="PTHR12215:SF10">
    <property type="entry name" value="L-AMINOADIPATE-SEMIALDEHYDE DEHYDROGENASE-PHOSPHOPANTETHEINYL TRANSFERASE"/>
    <property type="match status" value="1"/>
</dbReference>
<sequence length="236" mass="27574">MVNIYAIKKPQFIDENRYNTLLNLVSAEKKKKIDGYVKKEEAYRSLLGDVLIRSVICKQYKIFNQDIKYDYNKYGKPFWKGSNHFFFNISHSGDWIVCIVDKFPVGIDIEQICPINIEIVSHFFSDEEVEDLDTRSLVGKIDYFYDLWTLKESYIKAIGKGLSIPLNSFTIKKNKEEGIIVKQDDLYSSYFFTQYQIDSNYKLSVCATSNRFPKKVIIKNMSEIVQDVLVNNITNL</sequence>
<evidence type="ECO:0000259" key="7">
    <source>
        <dbReference type="Pfam" id="PF01648"/>
    </source>
</evidence>
<protein>
    <submittedName>
        <fullName evidence="9">4-phosphopantetheinyl transferase</fullName>
    </submittedName>
</protein>
<dbReference type="InterPro" id="IPR037143">
    <property type="entry name" value="4-PPantetheinyl_Trfase_dom_sf"/>
</dbReference>
<accession>A0A1Y3M7R7</accession>
<dbReference type="InterPro" id="IPR004568">
    <property type="entry name" value="Ppantetheine-prot_Trfase_dom"/>
</dbReference>
<dbReference type="Pfam" id="PF22624">
    <property type="entry name" value="AASDHPPT_N"/>
    <property type="match status" value="1"/>
</dbReference>
<evidence type="ECO:0000256" key="3">
    <source>
        <dbReference type="ARBA" id="ARBA00022679"/>
    </source>
</evidence>
<dbReference type="RefSeq" id="WP_088094523.1">
    <property type="nucleotide sequence ID" value="NZ_JBEUTC010000224.1"/>
</dbReference>
<dbReference type="InterPro" id="IPR008278">
    <property type="entry name" value="4-PPantetheinyl_Trfase_dom"/>
</dbReference>
<keyword evidence="3 9" id="KW-0808">Transferase</keyword>
<dbReference type="InterPro" id="IPR055066">
    <property type="entry name" value="AASDHPPT_N"/>
</dbReference>
<evidence type="ECO:0000313" key="10">
    <source>
        <dbReference type="Proteomes" id="UP000195321"/>
    </source>
</evidence>
<dbReference type="Pfam" id="PF01648">
    <property type="entry name" value="ACPS"/>
    <property type="match status" value="1"/>
</dbReference>
<keyword evidence="5" id="KW-0460">Magnesium</keyword>
<dbReference type="NCBIfam" id="TIGR00556">
    <property type="entry name" value="pantethn_trn"/>
    <property type="match status" value="1"/>
</dbReference>
<dbReference type="SUPFAM" id="SSF56214">
    <property type="entry name" value="4'-phosphopantetheinyl transferase"/>
    <property type="match status" value="2"/>
</dbReference>
<dbReference type="PANTHER" id="PTHR12215">
    <property type="entry name" value="PHOSPHOPANTETHEINE TRANSFERASE"/>
    <property type="match status" value="1"/>
</dbReference>